<proteinExistence type="predicted"/>
<comment type="caution">
    <text evidence="1">The sequence shown here is derived from an EMBL/GenBank/DDBJ whole genome shotgun (WGS) entry which is preliminary data.</text>
</comment>
<dbReference type="EMBL" id="CM023488">
    <property type="protein sequence ID" value="KAH6924599.1"/>
    <property type="molecule type" value="Genomic_DNA"/>
</dbReference>
<accession>A0ACB7RRW7</accession>
<dbReference type="Proteomes" id="UP000821845">
    <property type="component" value="Chromosome 8"/>
</dbReference>
<gene>
    <name evidence="1" type="ORF">HPB50_019986</name>
</gene>
<keyword evidence="2" id="KW-1185">Reference proteome</keyword>
<protein>
    <submittedName>
        <fullName evidence="1">Uncharacterized protein</fullName>
    </submittedName>
</protein>
<reference evidence="1" key="1">
    <citation type="submission" date="2020-05" db="EMBL/GenBank/DDBJ databases">
        <title>Large-scale comparative analyses of tick genomes elucidate their genetic diversity and vector capacities.</title>
        <authorList>
            <person name="Jia N."/>
            <person name="Wang J."/>
            <person name="Shi W."/>
            <person name="Du L."/>
            <person name="Sun Y."/>
            <person name="Zhan W."/>
            <person name="Jiang J."/>
            <person name="Wang Q."/>
            <person name="Zhang B."/>
            <person name="Ji P."/>
            <person name="Sakyi L.B."/>
            <person name="Cui X."/>
            <person name="Yuan T."/>
            <person name="Jiang B."/>
            <person name="Yang W."/>
            <person name="Lam T.T.-Y."/>
            <person name="Chang Q."/>
            <person name="Ding S."/>
            <person name="Wang X."/>
            <person name="Zhu J."/>
            <person name="Ruan X."/>
            <person name="Zhao L."/>
            <person name="Wei J."/>
            <person name="Que T."/>
            <person name="Du C."/>
            <person name="Cheng J."/>
            <person name="Dai P."/>
            <person name="Han X."/>
            <person name="Huang E."/>
            <person name="Gao Y."/>
            <person name="Liu J."/>
            <person name="Shao H."/>
            <person name="Ye R."/>
            <person name="Li L."/>
            <person name="Wei W."/>
            <person name="Wang X."/>
            <person name="Wang C."/>
            <person name="Yang T."/>
            <person name="Huo Q."/>
            <person name="Li W."/>
            <person name="Guo W."/>
            <person name="Chen H."/>
            <person name="Zhou L."/>
            <person name="Ni X."/>
            <person name="Tian J."/>
            <person name="Zhou Y."/>
            <person name="Sheng Y."/>
            <person name="Liu T."/>
            <person name="Pan Y."/>
            <person name="Xia L."/>
            <person name="Li J."/>
            <person name="Zhao F."/>
            <person name="Cao W."/>
        </authorList>
    </citation>
    <scope>NUCLEOTIDE SEQUENCE</scope>
    <source>
        <strain evidence="1">Hyas-2018</strain>
    </source>
</reference>
<name>A0ACB7RRW7_HYAAI</name>
<evidence type="ECO:0000313" key="1">
    <source>
        <dbReference type="EMBL" id="KAH6924599.1"/>
    </source>
</evidence>
<sequence>MAVEDTDYEIVLPTLPTGRVVHNTLFLHGDVRERPYRVEDFRDALAAAGVLPDAVALGAYQINYVWAVTLNTGEAAKKQAAVKELKVKGRRCIVFDPEDQQMKLRLHWMLHGVQDEDIRTAFAVFGNATEVTRERWRVQGMREKGSTTRTVLLKLKPAFKVDDLPHEVRVAGELALVVVPGRAMQCLRCHGTGHVRRDCKVPRCTKSRRYGHADADCVRTYASATGRPKPDDSEELMDVAEAEEAARGTVQEGKRAGPVDASAAPGGEATKGERPVEQQAADEASGSKDSLPGAHALPASSVGACRKPGVPGHQRTVGDSAASVDTTVKVMEDRPASVPMAVESQGPTELQPDKGVALTSAGVTVASKRPHPPSCDDGAQVKVPETEEPPAKTPQGRRSSLRPQPNAAADRRVRNAE</sequence>
<organism evidence="1 2">
    <name type="scientific">Hyalomma asiaticum</name>
    <name type="common">Tick</name>
    <dbReference type="NCBI Taxonomy" id="266040"/>
    <lineage>
        <taxon>Eukaryota</taxon>
        <taxon>Metazoa</taxon>
        <taxon>Ecdysozoa</taxon>
        <taxon>Arthropoda</taxon>
        <taxon>Chelicerata</taxon>
        <taxon>Arachnida</taxon>
        <taxon>Acari</taxon>
        <taxon>Parasitiformes</taxon>
        <taxon>Ixodida</taxon>
        <taxon>Ixodoidea</taxon>
        <taxon>Ixodidae</taxon>
        <taxon>Hyalomminae</taxon>
        <taxon>Hyalomma</taxon>
    </lineage>
</organism>
<evidence type="ECO:0000313" key="2">
    <source>
        <dbReference type="Proteomes" id="UP000821845"/>
    </source>
</evidence>